<keyword evidence="6 10" id="KW-0521">NADP</keyword>
<dbReference type="STRING" id="797277.SAMN05216198_1178"/>
<dbReference type="InterPro" id="IPR013752">
    <property type="entry name" value="KPA_reductase"/>
</dbReference>
<dbReference type="UniPathway" id="UPA00028">
    <property type="reaction ID" value="UER00004"/>
</dbReference>
<keyword evidence="14" id="KW-1185">Reference proteome</keyword>
<feature type="domain" description="Ketopantoate reductase C-terminal" evidence="12">
    <location>
        <begin position="188"/>
        <end position="311"/>
    </location>
</feature>
<comment type="similarity">
    <text evidence="2 10">Belongs to the ketopantoate reductase family.</text>
</comment>
<evidence type="ECO:0000256" key="9">
    <source>
        <dbReference type="ARBA" id="ARBA00048793"/>
    </source>
</evidence>
<dbReference type="SUPFAM" id="SSF51735">
    <property type="entry name" value="NAD(P)-binding Rossmann-fold domains"/>
    <property type="match status" value="1"/>
</dbReference>
<keyword evidence="5 10" id="KW-0566">Pantothenate biosynthesis</keyword>
<dbReference type="FunFam" id="1.10.1040.10:FF:000017">
    <property type="entry name" value="2-dehydropantoate 2-reductase"/>
    <property type="match status" value="1"/>
</dbReference>
<dbReference type="InterPro" id="IPR008927">
    <property type="entry name" value="6-PGluconate_DH-like_C_sf"/>
</dbReference>
<dbReference type="Proteomes" id="UP000243426">
    <property type="component" value="Chromosome I"/>
</dbReference>
<proteinExistence type="inferred from homology"/>
<evidence type="ECO:0000313" key="14">
    <source>
        <dbReference type="Proteomes" id="UP000243426"/>
    </source>
</evidence>
<comment type="function">
    <text evidence="10">Catalyzes the NADPH-dependent reduction of ketopantoate into pantoic acid.</text>
</comment>
<evidence type="ECO:0000313" key="13">
    <source>
        <dbReference type="EMBL" id="SDS10181.1"/>
    </source>
</evidence>
<evidence type="ECO:0000256" key="5">
    <source>
        <dbReference type="ARBA" id="ARBA00022655"/>
    </source>
</evidence>
<dbReference type="Gene3D" id="1.10.1040.10">
    <property type="entry name" value="N-(1-d-carboxylethyl)-l-norvaline Dehydrogenase, domain 2"/>
    <property type="match status" value="1"/>
</dbReference>
<evidence type="ECO:0000256" key="2">
    <source>
        <dbReference type="ARBA" id="ARBA00007870"/>
    </source>
</evidence>
<keyword evidence="7 10" id="KW-0560">Oxidoreductase</keyword>
<evidence type="ECO:0000256" key="7">
    <source>
        <dbReference type="ARBA" id="ARBA00023002"/>
    </source>
</evidence>
<dbReference type="PANTHER" id="PTHR21708:SF26">
    <property type="entry name" value="2-DEHYDROPANTOATE 2-REDUCTASE"/>
    <property type="match status" value="1"/>
</dbReference>
<evidence type="ECO:0000256" key="4">
    <source>
        <dbReference type="ARBA" id="ARBA00019465"/>
    </source>
</evidence>
<dbReference type="NCBIfam" id="NF004887">
    <property type="entry name" value="PRK06249.1"/>
    <property type="match status" value="1"/>
</dbReference>
<accession>A0A1H1PFX4</accession>
<dbReference type="GO" id="GO:0005737">
    <property type="term" value="C:cytoplasm"/>
    <property type="evidence" value="ECO:0007669"/>
    <property type="project" value="TreeGrafter"/>
</dbReference>
<comment type="pathway">
    <text evidence="1 10">Cofactor biosynthesis; (R)-pantothenate biosynthesis; (R)-pantoate from 3-methyl-2-oxobutanoate: step 2/2.</text>
</comment>
<feature type="domain" description="Ketopantoate reductase N-terminal" evidence="11">
    <location>
        <begin position="8"/>
        <end position="156"/>
    </location>
</feature>
<dbReference type="RefSeq" id="WP_090272473.1">
    <property type="nucleotide sequence ID" value="NZ_LT629748.1"/>
</dbReference>
<evidence type="ECO:0000259" key="11">
    <source>
        <dbReference type="Pfam" id="PF02558"/>
    </source>
</evidence>
<evidence type="ECO:0000256" key="1">
    <source>
        <dbReference type="ARBA" id="ARBA00004994"/>
    </source>
</evidence>
<dbReference type="InterPro" id="IPR013332">
    <property type="entry name" value="KPR_N"/>
</dbReference>
<dbReference type="GO" id="GO:0008677">
    <property type="term" value="F:2-dehydropantoate 2-reductase activity"/>
    <property type="evidence" value="ECO:0007669"/>
    <property type="project" value="UniProtKB-EC"/>
</dbReference>
<gene>
    <name evidence="13" type="ORF">SAMN05216198_1178</name>
</gene>
<dbReference type="AlphaFoldDB" id="A0A1H1PFX4"/>
<dbReference type="Pfam" id="PF02558">
    <property type="entry name" value="ApbA"/>
    <property type="match status" value="1"/>
</dbReference>
<comment type="catalytic activity">
    <reaction evidence="9 10">
        <text>(R)-pantoate + NADP(+) = 2-dehydropantoate + NADPH + H(+)</text>
        <dbReference type="Rhea" id="RHEA:16233"/>
        <dbReference type="ChEBI" id="CHEBI:11561"/>
        <dbReference type="ChEBI" id="CHEBI:15378"/>
        <dbReference type="ChEBI" id="CHEBI:15980"/>
        <dbReference type="ChEBI" id="CHEBI:57783"/>
        <dbReference type="ChEBI" id="CHEBI:58349"/>
        <dbReference type="EC" id="1.1.1.169"/>
    </reaction>
</comment>
<dbReference type="InterPro" id="IPR051402">
    <property type="entry name" value="KPR-Related"/>
</dbReference>
<dbReference type="Pfam" id="PF08546">
    <property type="entry name" value="ApbA_C"/>
    <property type="match status" value="1"/>
</dbReference>
<evidence type="ECO:0000256" key="3">
    <source>
        <dbReference type="ARBA" id="ARBA00013014"/>
    </source>
</evidence>
<evidence type="ECO:0000256" key="10">
    <source>
        <dbReference type="RuleBase" id="RU362068"/>
    </source>
</evidence>
<dbReference type="EC" id="1.1.1.169" evidence="3 10"/>
<protein>
    <recommendedName>
        <fullName evidence="4 10">2-dehydropantoate 2-reductase</fullName>
        <ecNumber evidence="3 10">1.1.1.169</ecNumber>
    </recommendedName>
    <alternativeName>
        <fullName evidence="8 10">Ketopantoate reductase</fullName>
    </alternativeName>
</protein>
<dbReference type="SUPFAM" id="SSF48179">
    <property type="entry name" value="6-phosphogluconate dehydrogenase C-terminal domain-like"/>
    <property type="match status" value="1"/>
</dbReference>
<dbReference type="NCBIfam" id="TIGR00745">
    <property type="entry name" value="apbA_panE"/>
    <property type="match status" value="1"/>
</dbReference>
<reference evidence="14" key="1">
    <citation type="submission" date="2016-10" db="EMBL/GenBank/DDBJ databases">
        <authorList>
            <person name="Varghese N."/>
            <person name="Submissions S."/>
        </authorList>
    </citation>
    <scope>NUCLEOTIDE SEQUENCE [LARGE SCALE GENOMIC DNA]</scope>
    <source>
        <strain evidence="14">2SM5</strain>
    </source>
</reference>
<sequence>MQKAKPRIGVIGTGAIGGFYGLMLARAGHDVHFLLRSEYPAVREHGITVDSRVHGELNLKPVQAYADVADMPPCDWLLVGAKSTTNETLAPIIAKAAAPGARVILLQNGLNNEQQLRQLLPPELHLIGGLCYVCLYRKAPGVVVHQDNGMIDLAYHSGPADEQQQQEMIALGAEMFRDAGLKAREKGNLDGARWQKLVWNAPFNGVSVILNAGTQTLLDNAASRQLVGELMQEVVDAAEACGHSMPELLAEKLLVGTQRMPDYLPSMYHDWLHKRPMELDSLYGEALKLAAVAGCSMPKTEALLQMLQFIEAGYSASAD</sequence>
<dbReference type="InterPro" id="IPR036291">
    <property type="entry name" value="NAD(P)-bd_dom_sf"/>
</dbReference>
<dbReference type="InterPro" id="IPR003710">
    <property type="entry name" value="ApbA"/>
</dbReference>
<evidence type="ECO:0000259" key="12">
    <source>
        <dbReference type="Pfam" id="PF08546"/>
    </source>
</evidence>
<evidence type="ECO:0000256" key="8">
    <source>
        <dbReference type="ARBA" id="ARBA00032024"/>
    </source>
</evidence>
<dbReference type="InterPro" id="IPR013328">
    <property type="entry name" value="6PGD_dom2"/>
</dbReference>
<name>A0A1H1PFX4_9GAMM</name>
<dbReference type="Gene3D" id="3.40.50.720">
    <property type="entry name" value="NAD(P)-binding Rossmann-like Domain"/>
    <property type="match status" value="1"/>
</dbReference>
<evidence type="ECO:0000256" key="6">
    <source>
        <dbReference type="ARBA" id="ARBA00022857"/>
    </source>
</evidence>
<dbReference type="GO" id="GO:0015940">
    <property type="term" value="P:pantothenate biosynthetic process"/>
    <property type="evidence" value="ECO:0007669"/>
    <property type="project" value="UniProtKB-UniPathway"/>
</dbReference>
<dbReference type="EMBL" id="LT629748">
    <property type="protein sequence ID" value="SDS10181.1"/>
    <property type="molecule type" value="Genomic_DNA"/>
</dbReference>
<dbReference type="OrthoDB" id="9793586at2"/>
<dbReference type="PANTHER" id="PTHR21708">
    <property type="entry name" value="PROBABLE 2-DEHYDROPANTOATE 2-REDUCTASE"/>
    <property type="match status" value="1"/>
</dbReference>
<organism evidence="13 14">
    <name type="scientific">Halopseudomonas litoralis</name>
    <dbReference type="NCBI Taxonomy" id="797277"/>
    <lineage>
        <taxon>Bacteria</taxon>
        <taxon>Pseudomonadati</taxon>
        <taxon>Pseudomonadota</taxon>
        <taxon>Gammaproteobacteria</taxon>
        <taxon>Pseudomonadales</taxon>
        <taxon>Pseudomonadaceae</taxon>
        <taxon>Halopseudomonas</taxon>
    </lineage>
</organism>